<protein>
    <recommendedName>
        <fullName evidence="1">Abortive infection protein-like C-terminal domain-containing protein</fullName>
    </recommendedName>
</protein>
<evidence type="ECO:0000259" key="1">
    <source>
        <dbReference type="Pfam" id="PF14355"/>
    </source>
</evidence>
<name>A0A1J5RT42_9ZZZZ</name>
<sequence length="269" mass="29576">MRRLIPASVLSVCAEISASRETHATLDSLFIYAGAPGEPPPGSKPAKALAWLRNTNKEESINPLIVLGSLIENYMEAPLDPENTLHEDSIKDRARIEAVLAQCELQYVKGGKIIGSLGTSSRTLGEFIKDRDLKSVEIEFNRALSSVEISPREAVSAASNILESVCKVYISEERLDMPAKQDLRAVWTVVRKHLGFDPSKIEDDDLQKILSGLISITDGIGSLRTHASSAHGAGKTSYKIEPRHARLAIHASHTVTLFILESWQKKERD</sequence>
<dbReference type="AlphaFoldDB" id="A0A1J5RT42"/>
<proteinExistence type="predicted"/>
<gene>
    <name evidence="2" type="ORF">GALL_227220</name>
</gene>
<feature type="domain" description="Abortive infection protein-like C-terminal" evidence="1">
    <location>
        <begin position="187"/>
        <end position="261"/>
    </location>
</feature>
<dbReference type="EMBL" id="MLJW01000170">
    <property type="protein sequence ID" value="OIQ95244.1"/>
    <property type="molecule type" value="Genomic_DNA"/>
</dbReference>
<dbReference type="InterPro" id="IPR026001">
    <property type="entry name" value="Abi-like_C"/>
</dbReference>
<accession>A0A1J5RT42</accession>
<comment type="caution">
    <text evidence="2">The sequence shown here is derived from an EMBL/GenBank/DDBJ whole genome shotgun (WGS) entry which is preliminary data.</text>
</comment>
<reference evidence="2" key="1">
    <citation type="submission" date="2016-10" db="EMBL/GenBank/DDBJ databases">
        <title>Sequence of Gallionella enrichment culture.</title>
        <authorList>
            <person name="Poehlein A."/>
            <person name="Muehling M."/>
            <person name="Daniel R."/>
        </authorList>
    </citation>
    <scope>NUCLEOTIDE SEQUENCE</scope>
</reference>
<evidence type="ECO:0000313" key="2">
    <source>
        <dbReference type="EMBL" id="OIQ95244.1"/>
    </source>
</evidence>
<organism evidence="2">
    <name type="scientific">mine drainage metagenome</name>
    <dbReference type="NCBI Taxonomy" id="410659"/>
    <lineage>
        <taxon>unclassified sequences</taxon>
        <taxon>metagenomes</taxon>
        <taxon>ecological metagenomes</taxon>
    </lineage>
</organism>
<dbReference type="Pfam" id="PF14355">
    <property type="entry name" value="Abi_C"/>
    <property type="match status" value="1"/>
</dbReference>